<reference evidence="2 3" key="1">
    <citation type="journal article" date="2021" name="Elife">
        <title>Chloroplast acquisition without the gene transfer in kleptoplastic sea slugs, Plakobranchus ocellatus.</title>
        <authorList>
            <person name="Maeda T."/>
            <person name="Takahashi S."/>
            <person name="Yoshida T."/>
            <person name="Shimamura S."/>
            <person name="Takaki Y."/>
            <person name="Nagai Y."/>
            <person name="Toyoda A."/>
            <person name="Suzuki Y."/>
            <person name="Arimoto A."/>
            <person name="Ishii H."/>
            <person name="Satoh N."/>
            <person name="Nishiyama T."/>
            <person name="Hasebe M."/>
            <person name="Maruyama T."/>
            <person name="Minagawa J."/>
            <person name="Obokata J."/>
            <person name="Shigenobu S."/>
        </authorList>
    </citation>
    <scope>NUCLEOTIDE SEQUENCE [LARGE SCALE GENOMIC DNA]</scope>
</reference>
<protein>
    <submittedName>
        <fullName evidence="2">Uncharacterized protein</fullName>
    </submittedName>
</protein>
<name>A0AAV4F5F8_9GAST</name>
<dbReference type="EMBL" id="BMAT01011185">
    <property type="protein sequence ID" value="GFR68254.1"/>
    <property type="molecule type" value="Genomic_DNA"/>
</dbReference>
<accession>A0AAV4F5F8</accession>
<evidence type="ECO:0000256" key="1">
    <source>
        <dbReference type="SAM" id="SignalP"/>
    </source>
</evidence>
<dbReference type="AlphaFoldDB" id="A0AAV4F5F8"/>
<evidence type="ECO:0000313" key="2">
    <source>
        <dbReference type="EMBL" id="GFR68254.1"/>
    </source>
</evidence>
<keyword evidence="3" id="KW-1185">Reference proteome</keyword>
<dbReference type="Gene3D" id="1.20.120.20">
    <property type="entry name" value="Apolipoprotein"/>
    <property type="match status" value="1"/>
</dbReference>
<evidence type="ECO:0000313" key="3">
    <source>
        <dbReference type="Proteomes" id="UP000762676"/>
    </source>
</evidence>
<proteinExistence type="predicted"/>
<feature type="chain" id="PRO_5043327006" evidence="1">
    <location>
        <begin position="20"/>
        <end position="87"/>
    </location>
</feature>
<gene>
    <name evidence="2" type="ORF">ElyMa_005604200</name>
</gene>
<comment type="caution">
    <text evidence="2">The sequence shown here is derived from an EMBL/GenBank/DDBJ whole genome shotgun (WGS) entry which is preliminary data.</text>
</comment>
<sequence>MRTFLVCLLVVALLGLVFAEPEVEKRFIGSIKKAFNDATKTISDAIDDANLKQKLGDAQDTIQDVASTVADKISDVAGVVKDKVTGL</sequence>
<organism evidence="2 3">
    <name type="scientific">Elysia marginata</name>
    <dbReference type="NCBI Taxonomy" id="1093978"/>
    <lineage>
        <taxon>Eukaryota</taxon>
        <taxon>Metazoa</taxon>
        <taxon>Spiralia</taxon>
        <taxon>Lophotrochozoa</taxon>
        <taxon>Mollusca</taxon>
        <taxon>Gastropoda</taxon>
        <taxon>Heterobranchia</taxon>
        <taxon>Euthyneura</taxon>
        <taxon>Panpulmonata</taxon>
        <taxon>Sacoglossa</taxon>
        <taxon>Placobranchoidea</taxon>
        <taxon>Plakobranchidae</taxon>
        <taxon>Elysia</taxon>
    </lineage>
</organism>
<keyword evidence="1" id="KW-0732">Signal</keyword>
<feature type="signal peptide" evidence="1">
    <location>
        <begin position="1"/>
        <end position="19"/>
    </location>
</feature>
<dbReference type="Proteomes" id="UP000762676">
    <property type="component" value="Unassembled WGS sequence"/>
</dbReference>